<protein>
    <submittedName>
        <fullName evidence="2">Uncharacterized protein</fullName>
    </submittedName>
</protein>
<keyword evidence="3" id="KW-1185">Reference proteome</keyword>
<evidence type="ECO:0000313" key="3">
    <source>
        <dbReference type="Proteomes" id="UP000033393"/>
    </source>
</evidence>
<gene>
    <name evidence="2" type="ORF">UK23_29450</name>
</gene>
<feature type="region of interest" description="Disordered" evidence="1">
    <location>
        <begin position="69"/>
        <end position="88"/>
    </location>
</feature>
<name>A0A0F0GLS0_LENAE</name>
<dbReference type="EMBL" id="JYJG01000247">
    <property type="protein sequence ID" value="KJK44429.1"/>
    <property type="molecule type" value="Genomic_DNA"/>
</dbReference>
<accession>A0A0F0GLS0</accession>
<dbReference type="STRING" id="68170.GCA_000974445_05859"/>
<proteinExistence type="predicted"/>
<organism evidence="2 3">
    <name type="scientific">Lentzea aerocolonigenes</name>
    <name type="common">Lechevalieria aerocolonigenes</name>
    <name type="synonym">Saccharothrix aerocolonigenes</name>
    <dbReference type="NCBI Taxonomy" id="68170"/>
    <lineage>
        <taxon>Bacteria</taxon>
        <taxon>Bacillati</taxon>
        <taxon>Actinomycetota</taxon>
        <taxon>Actinomycetes</taxon>
        <taxon>Pseudonocardiales</taxon>
        <taxon>Pseudonocardiaceae</taxon>
        <taxon>Lentzea</taxon>
    </lineage>
</organism>
<evidence type="ECO:0000313" key="2">
    <source>
        <dbReference type="EMBL" id="KJK44429.1"/>
    </source>
</evidence>
<sequence length="88" mass="9868">MNRHLWLRAHHSVIWHAYRADEVETADSHSLKAACGHEVRRVDLAAGPPPPAVEFVCVVDIELLNAERLPKPLPDRPRTGGDHDDQAH</sequence>
<dbReference type="PATRIC" id="fig|68170.10.peg.7723"/>
<evidence type="ECO:0000256" key="1">
    <source>
        <dbReference type="SAM" id="MobiDB-lite"/>
    </source>
</evidence>
<dbReference type="AlphaFoldDB" id="A0A0F0GLS0"/>
<dbReference type="Proteomes" id="UP000033393">
    <property type="component" value="Unassembled WGS sequence"/>
</dbReference>
<reference evidence="2 3" key="1">
    <citation type="submission" date="2015-02" db="EMBL/GenBank/DDBJ databases">
        <authorList>
            <person name="Ju K.-S."/>
            <person name="Doroghazi J.R."/>
            <person name="Metcalf W."/>
        </authorList>
    </citation>
    <scope>NUCLEOTIDE SEQUENCE [LARGE SCALE GENOMIC DNA]</scope>
    <source>
        <strain evidence="2 3">NRRL B-16140</strain>
    </source>
</reference>
<comment type="caution">
    <text evidence="2">The sequence shown here is derived from an EMBL/GenBank/DDBJ whole genome shotgun (WGS) entry which is preliminary data.</text>
</comment>